<sequence>MPSAPAQSRGCATAVVATLGVIVLLMAVGGVWAIVALTSGGGDYGTVPDCAVAQTDALESLVPDRRSELDQPIDGFQRNWREGRECRWATDRSAESVPAAARMVFVRYDDHGDTEATAAAADAMAAAAGPHSAEPVADLGDEALSWHEETRGFGWGCVAVRMSNLYTLTCYTASIDYQSSEAVPADETVAGAEKLARAVADAVEDGDY</sequence>
<dbReference type="Proteomes" id="UP001140076">
    <property type="component" value="Unassembled WGS sequence"/>
</dbReference>
<name>A0A9X3NK61_9ACTN</name>
<gene>
    <name evidence="1" type="ORF">LG943_11765</name>
</gene>
<evidence type="ECO:0000313" key="2">
    <source>
        <dbReference type="Proteomes" id="UP001140076"/>
    </source>
</evidence>
<reference evidence="1" key="1">
    <citation type="submission" date="2021-10" db="EMBL/GenBank/DDBJ databases">
        <title>Streptomonospora sp. nov., isolated from mangrove soil.</title>
        <authorList>
            <person name="Chen X."/>
            <person name="Ge X."/>
            <person name="Liu W."/>
        </authorList>
    </citation>
    <scope>NUCLEOTIDE SEQUENCE</scope>
    <source>
        <strain evidence="1">S1-112</strain>
    </source>
</reference>
<accession>A0A9X3NK61</accession>
<keyword evidence="2" id="KW-1185">Reference proteome</keyword>
<dbReference type="AlphaFoldDB" id="A0A9X3NK61"/>
<protein>
    <recommendedName>
        <fullName evidence="3">DUF3558 domain-containing protein</fullName>
    </recommendedName>
</protein>
<proteinExistence type="predicted"/>
<evidence type="ECO:0000313" key="1">
    <source>
        <dbReference type="EMBL" id="MDA0564992.1"/>
    </source>
</evidence>
<organism evidence="1 2">
    <name type="scientific">Streptomonospora mangrovi</name>
    <dbReference type="NCBI Taxonomy" id="2883123"/>
    <lineage>
        <taxon>Bacteria</taxon>
        <taxon>Bacillati</taxon>
        <taxon>Actinomycetota</taxon>
        <taxon>Actinomycetes</taxon>
        <taxon>Streptosporangiales</taxon>
        <taxon>Nocardiopsidaceae</taxon>
        <taxon>Streptomonospora</taxon>
    </lineage>
</organism>
<evidence type="ECO:0008006" key="3">
    <source>
        <dbReference type="Google" id="ProtNLM"/>
    </source>
</evidence>
<dbReference type="EMBL" id="JAJAQC010000016">
    <property type="protein sequence ID" value="MDA0564992.1"/>
    <property type="molecule type" value="Genomic_DNA"/>
</dbReference>
<comment type="caution">
    <text evidence="1">The sequence shown here is derived from an EMBL/GenBank/DDBJ whole genome shotgun (WGS) entry which is preliminary data.</text>
</comment>
<dbReference type="RefSeq" id="WP_270072260.1">
    <property type="nucleotide sequence ID" value="NZ_JAJAQC010000016.1"/>
</dbReference>